<dbReference type="EMBL" id="LQZQ01000045">
    <property type="protein sequence ID" value="KYG74414.1"/>
    <property type="molecule type" value="Genomic_DNA"/>
</dbReference>
<evidence type="ECO:0000313" key="1">
    <source>
        <dbReference type="EMBL" id="KYG74414.1"/>
    </source>
</evidence>
<proteinExistence type="predicted"/>
<dbReference type="RefSeq" id="WP_062591523.1">
    <property type="nucleotide sequence ID" value="NZ_LQZQ01000045.1"/>
</dbReference>
<dbReference type="Proteomes" id="UP000075583">
    <property type="component" value="Unassembled WGS sequence"/>
</dbReference>
<organism evidence="1 2">
    <name type="scientific">Roseivirga ehrenbergii (strain DSM 102268 / JCM 13514 / KCTC 12282 / NCIMB 14502 / KMM 6017)</name>
    <dbReference type="NCBI Taxonomy" id="279360"/>
    <lineage>
        <taxon>Bacteria</taxon>
        <taxon>Pseudomonadati</taxon>
        <taxon>Bacteroidota</taxon>
        <taxon>Cytophagia</taxon>
        <taxon>Cytophagales</taxon>
        <taxon>Roseivirgaceae</taxon>
        <taxon>Roseivirga</taxon>
    </lineage>
</organism>
<dbReference type="AlphaFoldDB" id="A0A150X6V4"/>
<dbReference type="OrthoDB" id="982801at2"/>
<evidence type="ECO:0000313" key="2">
    <source>
        <dbReference type="Proteomes" id="UP000075583"/>
    </source>
</evidence>
<gene>
    <name evidence="1" type="ORF">MB14_04165</name>
</gene>
<name>A0A150X6V4_ROSEK</name>
<keyword evidence="2" id="KW-1185">Reference proteome</keyword>
<dbReference type="STRING" id="279360.MB14_04165"/>
<reference evidence="1" key="1">
    <citation type="submission" date="2016-01" db="EMBL/GenBank/DDBJ databases">
        <title>Genome sequencing of Roseivirga ehrenbergii KMM 6017.</title>
        <authorList>
            <person name="Selvaratnam C."/>
            <person name="Thevarajoo S."/>
            <person name="Goh K.M."/>
            <person name="Ee R."/>
            <person name="Chan K.-G."/>
            <person name="Chong C.S."/>
        </authorList>
    </citation>
    <scope>NUCLEOTIDE SEQUENCE [LARGE SCALE GENOMIC DNA]</scope>
    <source>
        <strain evidence="1">KMM 6017</strain>
    </source>
</reference>
<protein>
    <submittedName>
        <fullName evidence="1">Uncharacterized protein</fullName>
    </submittedName>
</protein>
<sequence length="131" mass="14634">MILEVAGFLSNAFLLDKDLHKEESTVVRNLNKERQLALASGFGTFNLAEIKTQRSNFRQLTTGDSVKLKLHSEFDQISVEYNGKEIGIVSESYYRLSELKGALEAGNDIDVKCIRKDLVVAGTVSFSFEVK</sequence>
<accession>A0A150X6V4</accession>
<comment type="caution">
    <text evidence="1">The sequence shown here is derived from an EMBL/GenBank/DDBJ whole genome shotgun (WGS) entry which is preliminary data.</text>
</comment>